<organism evidence="2 3">
    <name type="scientific">Subtercola vilae</name>
    <dbReference type="NCBI Taxonomy" id="2056433"/>
    <lineage>
        <taxon>Bacteria</taxon>
        <taxon>Bacillati</taxon>
        <taxon>Actinomycetota</taxon>
        <taxon>Actinomycetes</taxon>
        <taxon>Micrococcales</taxon>
        <taxon>Microbacteriaceae</taxon>
        <taxon>Subtercola</taxon>
    </lineage>
</organism>
<evidence type="ECO:0000313" key="2">
    <source>
        <dbReference type="EMBL" id="TIH36963.1"/>
    </source>
</evidence>
<dbReference type="Proteomes" id="UP000306192">
    <property type="component" value="Unassembled WGS sequence"/>
</dbReference>
<feature type="domain" description="Lon N-terminal" evidence="1">
    <location>
        <begin position="1"/>
        <end position="190"/>
    </location>
</feature>
<dbReference type="SMART" id="SM00464">
    <property type="entry name" value="LON"/>
    <property type="match status" value="1"/>
</dbReference>
<dbReference type="EMBL" id="QYRT01000014">
    <property type="protein sequence ID" value="TIH36963.1"/>
    <property type="molecule type" value="Genomic_DNA"/>
</dbReference>
<dbReference type="SUPFAM" id="SSF88697">
    <property type="entry name" value="PUA domain-like"/>
    <property type="match status" value="1"/>
</dbReference>
<dbReference type="AlphaFoldDB" id="A0A4T2BYD8"/>
<keyword evidence="3" id="KW-1185">Reference proteome</keyword>
<dbReference type="InterPro" id="IPR003111">
    <property type="entry name" value="Lon_prtase_N"/>
</dbReference>
<evidence type="ECO:0000313" key="3">
    <source>
        <dbReference type="Proteomes" id="UP000306192"/>
    </source>
</evidence>
<dbReference type="Pfam" id="PF02190">
    <property type="entry name" value="LON_substr_bdg"/>
    <property type="match status" value="1"/>
</dbReference>
<protein>
    <submittedName>
        <fullName evidence="2">Peptidase S16</fullName>
    </submittedName>
</protein>
<dbReference type="PANTHER" id="PTHR46732:SF8">
    <property type="entry name" value="ATP-DEPENDENT PROTEASE LA (LON) DOMAIN PROTEIN"/>
    <property type="match status" value="1"/>
</dbReference>
<dbReference type="OrthoDB" id="25394at2"/>
<dbReference type="PROSITE" id="PS51787">
    <property type="entry name" value="LON_N"/>
    <property type="match status" value="1"/>
</dbReference>
<dbReference type="PANTHER" id="PTHR46732">
    <property type="entry name" value="ATP-DEPENDENT PROTEASE LA (LON) DOMAIN PROTEIN"/>
    <property type="match status" value="1"/>
</dbReference>
<accession>A0A4T2BYD8</accession>
<comment type="caution">
    <text evidence="2">The sequence shown here is derived from an EMBL/GenBank/DDBJ whole genome shotgun (WGS) entry which is preliminary data.</text>
</comment>
<dbReference type="InterPro" id="IPR046336">
    <property type="entry name" value="Lon_prtase_N_sf"/>
</dbReference>
<dbReference type="Gene3D" id="2.30.130.40">
    <property type="entry name" value="LON domain-like"/>
    <property type="match status" value="1"/>
</dbReference>
<name>A0A4T2BYD8_9MICO</name>
<reference evidence="2 3" key="1">
    <citation type="journal article" date="2019" name="Microorganisms">
        <title>Systematic Affiliation and Genome Analysis of Subtercola vilae DB165(T) with Particular Emphasis on Cold Adaptation of an Isolate from a High-Altitude Cold Volcano Lake.</title>
        <authorList>
            <person name="Villalobos A.S."/>
            <person name="Wiese J."/>
            <person name="Imhoff J.F."/>
            <person name="Dorador C."/>
            <person name="Keller A."/>
            <person name="Hentschel U."/>
        </authorList>
    </citation>
    <scope>NUCLEOTIDE SEQUENCE [LARGE SCALE GENOMIC DNA]</scope>
    <source>
        <strain evidence="2 3">DB165</strain>
    </source>
</reference>
<gene>
    <name evidence="2" type="ORF">D4765_09475</name>
</gene>
<sequence length="202" mass="22441">MFPLGSVLFPFMPLQLRVFEERYLTMLSHILELDPAEFGVVLIERGQEVGGGEQRFSTGTVAQIIELDTDEGFVTLVAVGERRVVVGEWLAEDPYPAATVRELPELQWDAALESLRDDAELVVRRTLALAAEYSLQQWPPDLVLSEDPVAAVWQLAGISPLGPIDQIALLRAETAEQLLTDLIEFTIAAEEALNITWPDEEV</sequence>
<dbReference type="InterPro" id="IPR015947">
    <property type="entry name" value="PUA-like_sf"/>
</dbReference>
<evidence type="ECO:0000259" key="1">
    <source>
        <dbReference type="PROSITE" id="PS51787"/>
    </source>
</evidence>
<proteinExistence type="predicted"/>